<dbReference type="SUPFAM" id="SSF53850">
    <property type="entry name" value="Periplasmic binding protein-like II"/>
    <property type="match status" value="1"/>
</dbReference>
<comment type="caution">
    <text evidence="2">The sequence shown here is derived from an EMBL/GenBank/DDBJ whole genome shotgun (WGS) entry which is preliminary data.</text>
</comment>
<dbReference type="PROSITE" id="PS51257">
    <property type="entry name" value="PROKAR_LIPOPROTEIN"/>
    <property type="match status" value="1"/>
</dbReference>
<accession>A0A7K1UX32</accession>
<evidence type="ECO:0000256" key="1">
    <source>
        <dbReference type="SAM" id="SignalP"/>
    </source>
</evidence>
<keyword evidence="1" id="KW-0732">Signal</keyword>
<dbReference type="EMBL" id="WRPP01000002">
    <property type="protein sequence ID" value="MVU78438.1"/>
    <property type="molecule type" value="Genomic_DNA"/>
</dbReference>
<evidence type="ECO:0000313" key="3">
    <source>
        <dbReference type="Proteomes" id="UP000466794"/>
    </source>
</evidence>
<name>A0A7K1UX32_9NOCA</name>
<sequence length="443" mass="48497">MTTRRTILRAGALLPVIAACAPFGNAGRADTVKIAVPWGGTELGAFRAILANLRESHQFPHDTAVMTLGDDVGTVFAAGRFAPDIVVLPQIGQISRLAQDGRLSALDESLWSDADNKPRYADGWWRLLHVESQGNRLYGLPFKATCKSLIWFDRTRFNRLKLPFPDRWPPWLWPALMTRLAQSGVRPLALGGADGWMLTDFFENVLLAESADAYGSVANPNDWRPEARRAELTRALRTLAGIWGFPNAFPGNIGRAMTQQFPDAVREVFSNGHAAMVVAPDFAEPIVRGCFGDNDIGLKETVGISLFPSNLPPFGKSPVIGGGDVMVLTRSANENARQLITLLSQRDIVRDWIRAGGFIAPDSGITPGYSPLLDTMLDRSGPRIRAWSEFDLADRIGSRGGDNPLWRVITAFLTDLDDPAKRDTAAVENAVAAIYDLERGRHG</sequence>
<dbReference type="RefSeq" id="WP_157387926.1">
    <property type="nucleotide sequence ID" value="NZ_WRPP01000002.1"/>
</dbReference>
<proteinExistence type="predicted"/>
<dbReference type="AlphaFoldDB" id="A0A7K1UX32"/>
<feature type="signal peptide" evidence="1">
    <location>
        <begin position="1"/>
        <end position="21"/>
    </location>
</feature>
<keyword evidence="3" id="KW-1185">Reference proteome</keyword>
<dbReference type="Proteomes" id="UP000466794">
    <property type="component" value="Unassembled WGS sequence"/>
</dbReference>
<reference evidence="2 3" key="1">
    <citation type="submission" date="2019-12" db="EMBL/GenBank/DDBJ databases">
        <title>Nocardia sp. nov. ET3-3 isolated from soil.</title>
        <authorList>
            <person name="Kanchanasin P."/>
            <person name="Tanasupawat S."/>
            <person name="Yuki M."/>
            <person name="Kudo T."/>
        </authorList>
    </citation>
    <scope>NUCLEOTIDE SEQUENCE [LARGE SCALE GENOMIC DNA]</scope>
    <source>
        <strain evidence="2 3">ET3-3</strain>
    </source>
</reference>
<dbReference type="Gene3D" id="3.40.190.10">
    <property type="entry name" value="Periplasmic binding protein-like II"/>
    <property type="match status" value="1"/>
</dbReference>
<feature type="chain" id="PRO_5039400416" evidence="1">
    <location>
        <begin position="22"/>
        <end position="443"/>
    </location>
</feature>
<organism evidence="2 3">
    <name type="scientific">Nocardia terrae</name>
    <dbReference type="NCBI Taxonomy" id="2675851"/>
    <lineage>
        <taxon>Bacteria</taxon>
        <taxon>Bacillati</taxon>
        <taxon>Actinomycetota</taxon>
        <taxon>Actinomycetes</taxon>
        <taxon>Mycobacteriales</taxon>
        <taxon>Nocardiaceae</taxon>
        <taxon>Nocardia</taxon>
    </lineage>
</organism>
<protein>
    <submittedName>
        <fullName evidence="2">ABC transporter substrate-binding protein</fullName>
    </submittedName>
</protein>
<evidence type="ECO:0000313" key="2">
    <source>
        <dbReference type="EMBL" id="MVU78438.1"/>
    </source>
</evidence>
<gene>
    <name evidence="2" type="ORF">GPX89_14430</name>
</gene>